<keyword evidence="8" id="KW-1185">Reference proteome</keyword>
<evidence type="ECO:0000256" key="2">
    <source>
        <dbReference type="ARBA" id="ARBA00022737"/>
    </source>
</evidence>
<dbReference type="InterPro" id="IPR007052">
    <property type="entry name" value="CS_dom"/>
</dbReference>
<evidence type="ECO:0000313" key="7">
    <source>
        <dbReference type="EMBL" id="SPO00860.1"/>
    </source>
</evidence>
<dbReference type="Gene3D" id="2.60.40.790">
    <property type="match status" value="1"/>
</dbReference>
<accession>A0AAE8MV01</accession>
<dbReference type="GO" id="GO:0046872">
    <property type="term" value="F:metal ion binding"/>
    <property type="evidence" value="ECO:0007669"/>
    <property type="project" value="UniProtKB-KW"/>
</dbReference>
<dbReference type="InterPro" id="IPR007051">
    <property type="entry name" value="CHORD_dom"/>
</dbReference>
<comment type="caution">
    <text evidence="7">The sequence shown here is derived from an EMBL/GenBank/DDBJ whole genome shotgun (WGS) entry which is preliminary data.</text>
</comment>
<dbReference type="CDD" id="cd06466">
    <property type="entry name" value="p23_CS_SGT1_like"/>
    <property type="match status" value="1"/>
</dbReference>
<dbReference type="AlphaFoldDB" id="A0AAE8MV01"/>
<gene>
    <name evidence="7" type="ORF">DNG_03608</name>
</gene>
<dbReference type="SUPFAM" id="SSF49764">
    <property type="entry name" value="HSP20-like chaperones"/>
    <property type="match status" value="1"/>
</dbReference>
<protein>
    <submittedName>
        <fullName evidence="7">Related to zinc-binding protein</fullName>
    </submittedName>
</protein>
<dbReference type="PANTHER" id="PTHR46983:SF3">
    <property type="entry name" value="CHPADIPLOID STATE MAINTENANCE PROTEIN CHPA"/>
    <property type="match status" value="1"/>
</dbReference>
<reference evidence="7" key="1">
    <citation type="submission" date="2018-03" db="EMBL/GenBank/DDBJ databases">
        <authorList>
            <person name="Guldener U."/>
        </authorList>
    </citation>
    <scope>NUCLEOTIDE SEQUENCE</scope>
</reference>
<proteinExistence type="predicted"/>
<evidence type="ECO:0000256" key="1">
    <source>
        <dbReference type="ARBA" id="ARBA00022723"/>
    </source>
</evidence>
<dbReference type="Proteomes" id="UP001187682">
    <property type="component" value="Unassembled WGS sequence"/>
</dbReference>
<dbReference type="Gene3D" id="4.10.1130.20">
    <property type="match status" value="2"/>
</dbReference>
<organism evidence="7 8">
    <name type="scientific">Cephalotrichum gorgonifer</name>
    <dbReference type="NCBI Taxonomy" id="2041049"/>
    <lineage>
        <taxon>Eukaryota</taxon>
        <taxon>Fungi</taxon>
        <taxon>Dikarya</taxon>
        <taxon>Ascomycota</taxon>
        <taxon>Pezizomycotina</taxon>
        <taxon>Sordariomycetes</taxon>
        <taxon>Hypocreomycetidae</taxon>
        <taxon>Microascales</taxon>
        <taxon>Microascaceae</taxon>
        <taxon>Cephalotrichum</taxon>
    </lineage>
</organism>
<keyword evidence="2" id="KW-0677">Repeat</keyword>
<keyword evidence="1" id="KW-0479">Metal-binding</keyword>
<evidence type="ECO:0000259" key="5">
    <source>
        <dbReference type="PROSITE" id="PS51203"/>
    </source>
</evidence>
<feature type="region of interest" description="Disordered" evidence="4">
    <location>
        <begin position="55"/>
        <end position="78"/>
    </location>
</feature>
<evidence type="ECO:0000256" key="3">
    <source>
        <dbReference type="ARBA" id="ARBA00022833"/>
    </source>
</evidence>
<evidence type="ECO:0000256" key="4">
    <source>
        <dbReference type="SAM" id="MobiDB-lite"/>
    </source>
</evidence>
<evidence type="ECO:0000259" key="6">
    <source>
        <dbReference type="PROSITE" id="PS51401"/>
    </source>
</evidence>
<sequence length="322" mass="35189">MSLKCVHKGCGKSFNEGSEEVCIYHPGPPVFHEGQKGWKCCKPRVLTFDEFMTIPPCTEGRHSSTDKPPELEKGNQDTDSEIAAKIESLNAAAPTRKPIAAPQHIPTPPPPQPESEDDDPSLEIPDGAVCKRRGCGAKYKAGSAREGESCVHHPGVPIFHEGNKGYSCCKPRVMEFEQFMNLEGCGKKDRHLFVGSGKDKDNKTGAGGEEILETVRNDFYQTPTTVIASFFLKKIVKDKSTVKFGENKIDLDLVTSDSPPKRYTAEIPLFAAIDPEKTSFKILGTKLEVTLAKADGASWAVLRSDDTHTGEIFQVGRAGSLR</sequence>
<feature type="domain" description="CS" evidence="5">
    <location>
        <begin position="212"/>
        <end position="303"/>
    </location>
</feature>
<feature type="region of interest" description="Disordered" evidence="4">
    <location>
        <begin position="93"/>
        <end position="127"/>
    </location>
</feature>
<dbReference type="Pfam" id="PF04968">
    <property type="entry name" value="CHORD"/>
    <property type="match status" value="2"/>
</dbReference>
<dbReference type="PROSITE" id="PS51401">
    <property type="entry name" value="CHORD"/>
    <property type="match status" value="2"/>
</dbReference>
<feature type="domain" description="CHORD" evidence="6">
    <location>
        <begin position="5"/>
        <end position="62"/>
    </location>
</feature>
<dbReference type="Pfam" id="PF04969">
    <property type="entry name" value="CS"/>
    <property type="match status" value="1"/>
</dbReference>
<name>A0AAE8MV01_9PEZI</name>
<evidence type="ECO:0000313" key="8">
    <source>
        <dbReference type="Proteomes" id="UP001187682"/>
    </source>
</evidence>
<dbReference type="InterPro" id="IPR039790">
    <property type="entry name" value="CHRD1"/>
</dbReference>
<dbReference type="PANTHER" id="PTHR46983">
    <property type="entry name" value="CYSTEINE AND HISTIDINE-RICH DOMAIN-CONTAINING PROTEIN 1"/>
    <property type="match status" value="1"/>
</dbReference>
<keyword evidence="3" id="KW-0862">Zinc</keyword>
<dbReference type="EMBL" id="ONZQ02000004">
    <property type="protein sequence ID" value="SPO00860.1"/>
    <property type="molecule type" value="Genomic_DNA"/>
</dbReference>
<feature type="compositionally biased region" description="Basic and acidic residues" evidence="4">
    <location>
        <begin position="59"/>
        <end position="76"/>
    </location>
</feature>
<feature type="domain" description="CHORD" evidence="6">
    <location>
        <begin position="130"/>
        <end position="191"/>
    </location>
</feature>
<dbReference type="InterPro" id="IPR008978">
    <property type="entry name" value="HSP20-like_chaperone"/>
</dbReference>
<dbReference type="PROSITE" id="PS51203">
    <property type="entry name" value="CS"/>
    <property type="match status" value="1"/>
</dbReference>